<dbReference type="Gene3D" id="1.25.40.10">
    <property type="entry name" value="Tetratricopeptide repeat domain"/>
    <property type="match status" value="2"/>
</dbReference>
<dbReference type="InterPro" id="IPR043128">
    <property type="entry name" value="Rev_trsase/Diguanyl_cyclase"/>
</dbReference>
<dbReference type="InterPro" id="IPR011990">
    <property type="entry name" value="TPR-like_helical_dom_sf"/>
</dbReference>
<sequence length="870" mass="96179">MFITLWDSRAALSLSGIRLRPGCAGDIWDSRQAGNLQARYETINIFSVLPVSSPDSFQVVLDKLDGAMYSAPGPVRLQLETLLQETQARGDDRQEAAVQCVLGACAFSQGDYPAAGRYTAQALALARKHHLVSVASRCLNTLGLVARSAGQTAQAMDHYLGSLRLAQELHDEIARCRVLGNIAALHMYLGNAEQAYAIHSELLLQVRRLGHLAFTANTLIWLAREREVYQDPQRALAYAREALELSLKCELKKFECQARMLVGQLLLKQGELAQAGEVLRPGVELARQLNHRDALTELLLSLGQLQLAQGDTDEAGVTLQEALHNCAGEPAFSFHERIRALATLSQVAEQQGNLEQALKRLREQRALELELHSRDMQLRTEALSLQVRLEEVQHRAEKEQQRSMELAEANLALRQTEAEWRYRATHDLLTGLMNRSWLHERLAQLLTSRRDDEQLGLILINLDDFRMVNDRYGHFSGDQVLMVAAQRLLMSASDHDLVGRVSGDEFVVLARHLSGAADLEARASQLLQVLRAPYVVGPYQIEQGASLVTLLAPWDGEQAGQLMQNANLAMTQVKRGPGNRVLRYTPALSTAEAERRRLERELREAVEGSGLSLHYQPQFQLPSRQLTGYEALVRWNNPRLGPVSPASFIPIAEETGVIVELGYWVLREACRQAAAWKFAGRCLSMAVNVSVRQFEQPDFVERVVQALHGVGLPGSQLVLELTESLVLHDKDLANRHIMALRAHGIRIAIDDFGTGYSSLSLLRQLPFEQLKIDRSFIQDFAGETQAISFQEARVVMEGVTAIARGLGLHVTAEGVETEEQLQLLSDLGCDKVQGFLLGRPVPAAEAEVWLPEIGGPEAQGPGASAGPDAG</sequence>
<dbReference type="InterPro" id="IPR052155">
    <property type="entry name" value="Biofilm_reg_signaling"/>
</dbReference>
<dbReference type="InterPro" id="IPR035919">
    <property type="entry name" value="EAL_sf"/>
</dbReference>
<proteinExistence type="predicted"/>
<evidence type="ECO:0000256" key="1">
    <source>
        <dbReference type="SAM" id="Coils"/>
    </source>
</evidence>
<dbReference type="Pfam" id="PF00990">
    <property type="entry name" value="GGDEF"/>
    <property type="match status" value="1"/>
</dbReference>
<dbReference type="Gene3D" id="3.20.20.450">
    <property type="entry name" value="EAL domain"/>
    <property type="match status" value="1"/>
</dbReference>
<dbReference type="Gene3D" id="3.30.70.270">
    <property type="match status" value="1"/>
</dbReference>
<dbReference type="SMART" id="SM00267">
    <property type="entry name" value="GGDEF"/>
    <property type="match status" value="1"/>
</dbReference>
<keyword evidence="1" id="KW-0175">Coiled coil</keyword>
<dbReference type="HOGENOM" id="CLU_000445_70_20_0"/>
<dbReference type="PROSITE" id="PS50887">
    <property type="entry name" value="GGDEF"/>
    <property type="match status" value="1"/>
</dbReference>
<feature type="domain" description="GGDEF" evidence="3">
    <location>
        <begin position="453"/>
        <end position="586"/>
    </location>
</feature>
<dbReference type="Proteomes" id="UP000007718">
    <property type="component" value="Chromosome"/>
</dbReference>
<evidence type="ECO:0000259" key="3">
    <source>
        <dbReference type="PROSITE" id="PS50887"/>
    </source>
</evidence>
<dbReference type="CDD" id="cd01948">
    <property type="entry name" value="EAL"/>
    <property type="match status" value="1"/>
</dbReference>
<dbReference type="Pfam" id="PF00563">
    <property type="entry name" value="EAL"/>
    <property type="match status" value="1"/>
</dbReference>
<dbReference type="PANTHER" id="PTHR44757">
    <property type="entry name" value="DIGUANYLATE CYCLASE DGCP"/>
    <property type="match status" value="1"/>
</dbReference>
<dbReference type="eggNOG" id="COG5001">
    <property type="taxonomic scope" value="Bacteria"/>
</dbReference>
<dbReference type="InterPro" id="IPR019734">
    <property type="entry name" value="TPR_rpt"/>
</dbReference>
<keyword evidence="5" id="KW-1185">Reference proteome</keyword>
<dbReference type="CDD" id="cd01949">
    <property type="entry name" value="GGDEF"/>
    <property type="match status" value="1"/>
</dbReference>
<dbReference type="STRING" id="693977.Deipr_0762"/>
<evidence type="ECO:0000259" key="2">
    <source>
        <dbReference type="PROSITE" id="PS50883"/>
    </source>
</evidence>
<accession>F0RLT0</accession>
<reference evidence="4 5" key="2">
    <citation type="journal article" date="2012" name="Stand. Genomic Sci.">
        <title>Complete genome sequence of the orange-red pigmented, radioresistant Deinococcus proteolyticus type strain (MRP(T)).</title>
        <authorList>
            <person name="Copeland A."/>
            <person name="Zeytun A."/>
            <person name="Yassawong M."/>
            <person name="Nolan M."/>
            <person name="Lucas S."/>
            <person name="Hammon N."/>
            <person name="Deshpande S."/>
            <person name="Cheng J.F."/>
            <person name="Han C."/>
            <person name="Tapia R."/>
            <person name="Goodwin L.A."/>
            <person name="Pitluck S."/>
            <person name="Mavromatis K."/>
            <person name="Liolios K."/>
            <person name="Pagani I."/>
            <person name="Ivanova N."/>
            <person name="Mikhailova N."/>
            <person name="Pati A."/>
            <person name="Chen A."/>
            <person name="Palaniappan K."/>
            <person name="Land M."/>
            <person name="Hauser L."/>
            <person name="Jeffries C.D."/>
            <person name="Brambilla E.M."/>
            <person name="Rohde M."/>
            <person name="Sikorski J."/>
            <person name="Pukall R."/>
            <person name="Goker M."/>
            <person name="Detter J.C."/>
            <person name="Woyke T."/>
            <person name="Bristow J."/>
            <person name="Eisen J.A."/>
            <person name="Markowitz V."/>
            <person name="Hugenholtz P."/>
            <person name="Kyrpides N.C."/>
            <person name="Klenk H.P."/>
            <person name="Lapidus A."/>
        </authorList>
    </citation>
    <scope>NUCLEOTIDE SEQUENCE [LARGE SCALE GENOMIC DNA]</scope>
    <source>
        <strain evidence="5">ATCC 35074 / DSM 20540 / JCM 6276 / NBRC 101906 / NCIMB 13154 / VKM Ac-1939 / CCM 2703 / MRP</strain>
    </source>
</reference>
<dbReference type="PROSITE" id="PS50883">
    <property type="entry name" value="EAL"/>
    <property type="match status" value="1"/>
</dbReference>
<dbReference type="InterPro" id="IPR000160">
    <property type="entry name" value="GGDEF_dom"/>
</dbReference>
<dbReference type="EMBL" id="CP002536">
    <property type="protein sequence ID" value="ADY25919.1"/>
    <property type="molecule type" value="Genomic_DNA"/>
</dbReference>
<dbReference type="SUPFAM" id="SSF141868">
    <property type="entry name" value="EAL domain-like"/>
    <property type="match status" value="1"/>
</dbReference>
<dbReference type="PANTHER" id="PTHR44757:SF2">
    <property type="entry name" value="BIOFILM ARCHITECTURE MAINTENANCE PROTEIN MBAA"/>
    <property type="match status" value="1"/>
</dbReference>
<feature type="domain" description="EAL" evidence="2">
    <location>
        <begin position="595"/>
        <end position="854"/>
    </location>
</feature>
<dbReference type="SMART" id="SM00052">
    <property type="entry name" value="EAL"/>
    <property type="match status" value="1"/>
</dbReference>
<dbReference type="NCBIfam" id="TIGR00254">
    <property type="entry name" value="GGDEF"/>
    <property type="match status" value="1"/>
</dbReference>
<feature type="coiled-coil region" evidence="1">
    <location>
        <begin position="344"/>
        <end position="409"/>
    </location>
</feature>
<evidence type="ECO:0000313" key="4">
    <source>
        <dbReference type="EMBL" id="ADY25919.1"/>
    </source>
</evidence>
<dbReference type="InterPro" id="IPR001633">
    <property type="entry name" value="EAL_dom"/>
</dbReference>
<dbReference type="AlphaFoldDB" id="F0RLT0"/>
<dbReference type="SUPFAM" id="SSF55073">
    <property type="entry name" value="Nucleotide cyclase"/>
    <property type="match status" value="1"/>
</dbReference>
<gene>
    <name evidence="4" type="ordered locus">Deipr_0762</name>
</gene>
<dbReference type="KEGG" id="dpt:Deipr_0762"/>
<dbReference type="InterPro" id="IPR029787">
    <property type="entry name" value="Nucleotide_cyclase"/>
</dbReference>
<dbReference type="SUPFAM" id="SSF48452">
    <property type="entry name" value="TPR-like"/>
    <property type="match status" value="1"/>
</dbReference>
<dbReference type="SMART" id="SM00028">
    <property type="entry name" value="TPR"/>
    <property type="match status" value="6"/>
</dbReference>
<evidence type="ECO:0000313" key="5">
    <source>
        <dbReference type="Proteomes" id="UP000007718"/>
    </source>
</evidence>
<organism evidence="4 5">
    <name type="scientific">Deinococcus proteolyticus (strain ATCC 35074 / DSM 20540 / JCM 6276 / NBRC 101906 / NCIMB 13154 / VKM Ac-1939 / CCM 2703 / MRP)</name>
    <dbReference type="NCBI Taxonomy" id="693977"/>
    <lineage>
        <taxon>Bacteria</taxon>
        <taxon>Thermotogati</taxon>
        <taxon>Deinococcota</taxon>
        <taxon>Deinococci</taxon>
        <taxon>Deinococcales</taxon>
        <taxon>Deinococcaceae</taxon>
        <taxon>Deinococcus</taxon>
    </lineage>
</organism>
<reference evidence="5" key="1">
    <citation type="submission" date="2011-02" db="EMBL/GenBank/DDBJ databases">
        <title>The complete sequence of chromosome of Deinococcus proteolyticus DSM 20540.</title>
        <authorList>
            <consortium name="US DOE Joint Genome Institute (JGI-PGF)"/>
            <person name="Lucas S."/>
            <person name="Copeland A."/>
            <person name="Lapidus A."/>
            <person name="Bruce D."/>
            <person name="Goodwin L."/>
            <person name="Pitluck S."/>
            <person name="Kyrpides N."/>
            <person name="Mavromatis K."/>
            <person name="Pagani I."/>
            <person name="Ivanova N."/>
            <person name="Ovchinnikova G."/>
            <person name="Zeytun A."/>
            <person name="Detter J.C."/>
            <person name="Han C."/>
            <person name="Land M."/>
            <person name="Hauser L."/>
            <person name="Markowitz V."/>
            <person name="Cheng J.-F."/>
            <person name="Hugenholtz P."/>
            <person name="Woyke T."/>
            <person name="Wu D."/>
            <person name="Pukall R."/>
            <person name="Steenblock K."/>
            <person name="Brambilla E."/>
            <person name="Klenk H.-P."/>
            <person name="Eisen J.A."/>
        </authorList>
    </citation>
    <scope>NUCLEOTIDE SEQUENCE [LARGE SCALE GENOMIC DNA]</scope>
    <source>
        <strain evidence="5">ATCC 35074 / DSM 20540 / JCM 6276 / NBRC 101906 / NCIMB 13154 / VKM Ac-1939 / CCM 2703 / MRP</strain>
    </source>
</reference>
<protein>
    <submittedName>
        <fullName evidence="4">Diguanylate cyclase/phosphodiesterase</fullName>
    </submittedName>
</protein>
<name>F0RLT0_DEIPM</name>